<evidence type="ECO:0000256" key="5">
    <source>
        <dbReference type="PROSITE-ProRule" id="PRU00309"/>
    </source>
</evidence>
<keyword evidence="2 5" id="KW-0863">Zinc-finger</keyword>
<evidence type="ECO:0000313" key="8">
    <source>
        <dbReference type="RefSeq" id="XP_024870741.1"/>
    </source>
</evidence>
<accession>A0A6J1PN40</accession>
<dbReference type="Proteomes" id="UP000504618">
    <property type="component" value="Unplaced"/>
</dbReference>
<keyword evidence="4 5" id="KW-0238">DNA-binding</keyword>
<dbReference type="Pfam" id="PF05485">
    <property type="entry name" value="THAP"/>
    <property type="match status" value="1"/>
</dbReference>
<dbReference type="GO" id="GO:0008270">
    <property type="term" value="F:zinc ion binding"/>
    <property type="evidence" value="ECO:0007669"/>
    <property type="project" value="UniProtKB-KW"/>
</dbReference>
<gene>
    <name evidence="8" type="primary">LOC112453927</name>
</gene>
<evidence type="ECO:0000256" key="3">
    <source>
        <dbReference type="ARBA" id="ARBA00022833"/>
    </source>
</evidence>
<dbReference type="InterPro" id="IPR006612">
    <property type="entry name" value="THAP_Znf"/>
</dbReference>
<dbReference type="OrthoDB" id="7698657at2759"/>
<name>A0A6J1PN40_9HYME</name>
<dbReference type="GO" id="GO:0003677">
    <property type="term" value="F:DNA binding"/>
    <property type="evidence" value="ECO:0007669"/>
    <property type="project" value="UniProtKB-UniRule"/>
</dbReference>
<keyword evidence="7" id="KW-1185">Reference proteome</keyword>
<organism evidence="7 8">
    <name type="scientific">Temnothorax curvispinosus</name>
    <dbReference type="NCBI Taxonomy" id="300111"/>
    <lineage>
        <taxon>Eukaryota</taxon>
        <taxon>Metazoa</taxon>
        <taxon>Ecdysozoa</taxon>
        <taxon>Arthropoda</taxon>
        <taxon>Hexapoda</taxon>
        <taxon>Insecta</taxon>
        <taxon>Pterygota</taxon>
        <taxon>Neoptera</taxon>
        <taxon>Endopterygota</taxon>
        <taxon>Hymenoptera</taxon>
        <taxon>Apocrita</taxon>
        <taxon>Aculeata</taxon>
        <taxon>Formicoidea</taxon>
        <taxon>Formicidae</taxon>
        <taxon>Myrmicinae</taxon>
        <taxon>Temnothorax</taxon>
    </lineage>
</organism>
<dbReference type="GeneID" id="112453927"/>
<feature type="non-terminal residue" evidence="8">
    <location>
        <position position="747"/>
    </location>
</feature>
<evidence type="ECO:0000256" key="4">
    <source>
        <dbReference type="ARBA" id="ARBA00023125"/>
    </source>
</evidence>
<dbReference type="InterPro" id="IPR048365">
    <property type="entry name" value="TNP-like_RNaseH_N"/>
</dbReference>
<sequence>MPKSCVEPNCKFVYCETSKRPVFRVPKDANRYKQWVTAIPGIVTLKPTHVVCDKHFKEEDIIREWIKRDSNGRIIAQEPYKYPQLSKFAVPSKFDDLSTAKDCVVPSTEYFGHLAPKKVTIDDVVNSVGKSSVEESVQIAHDSIDPSMKSAASSSATRQWSISGESAGFMNDSVQLIGSSIKESSAEPTTSCSFVLPIVDGAELVSPMELTDTDPLVTGPVALEEPIDIYTSVTTRKYVENESGRTYQEICSKLPEYWSVSKAPATNGRIIIFTYMITPVKNGKRLPVSQKCVILDSDRKLQFYVYGRDVDSQKANLDETLEGIETLPNVLNKFKEMNVCSGIGEVNIDLLRADTVFQDGIQQWRSKDCSLLFKKRRCDSCMKIRKRIQGLITRNKNRKKNGIFLRNIGASNSIERRNLVALRLKCRRQKCQQNRAKEREKHLMSCLKKQEEQIANMQEATLDEKCSALNVPAAQQLALKEIVAAASKKDTKGRRYREDWMMLCMLMNIRSPGYYQFLRKNNILPLPCLKSVRRYLSLIDMKCGFDERFAELLKKHLATKTPLQRHGVLLLDEINLRKSVAVCSKNLTYVGLTDLGDDGLRSSDISEQATHGLVVMFQSLADTYTQPIAVFASKNPVEGEELAKLIVKGIIYLEKCGATIHGVIADGAATNQKMWSLLDVRGTMQNTKTWFTHPSDDERKVFVFSDTPHVIKNIRNRLLNQKKLRLNSTENYICWQYFETLYELDKS</sequence>
<protein>
    <submittedName>
        <fullName evidence="8">Uncharacterized protein LOC112453927</fullName>
    </submittedName>
</protein>
<dbReference type="SUPFAM" id="SSF57716">
    <property type="entry name" value="Glucocorticoid receptor-like (DNA-binding domain)"/>
    <property type="match status" value="1"/>
</dbReference>
<proteinExistence type="predicted"/>
<keyword evidence="1" id="KW-0479">Metal-binding</keyword>
<dbReference type="RefSeq" id="XP_024870741.1">
    <property type="nucleotide sequence ID" value="XM_025014973.1"/>
</dbReference>
<dbReference type="InterPro" id="IPR038441">
    <property type="entry name" value="THAP_Znf_sf"/>
</dbReference>
<reference evidence="8" key="1">
    <citation type="submission" date="2025-08" db="UniProtKB">
        <authorList>
            <consortium name="RefSeq"/>
        </authorList>
    </citation>
    <scope>IDENTIFICATION</scope>
    <source>
        <tissue evidence="8">Whole body</tissue>
    </source>
</reference>
<keyword evidence="3" id="KW-0862">Zinc</keyword>
<dbReference type="Gene3D" id="6.20.210.20">
    <property type="entry name" value="THAP domain"/>
    <property type="match status" value="1"/>
</dbReference>
<evidence type="ECO:0000256" key="1">
    <source>
        <dbReference type="ARBA" id="ARBA00022723"/>
    </source>
</evidence>
<dbReference type="Pfam" id="PF21787">
    <property type="entry name" value="TNP-like_RNaseH_N"/>
    <property type="match status" value="1"/>
</dbReference>
<dbReference type="AlphaFoldDB" id="A0A6J1PN40"/>
<feature type="domain" description="THAP-type" evidence="6">
    <location>
        <begin position="1"/>
        <end position="94"/>
    </location>
</feature>
<dbReference type="PROSITE" id="PS50950">
    <property type="entry name" value="ZF_THAP"/>
    <property type="match status" value="1"/>
</dbReference>
<evidence type="ECO:0000259" key="6">
    <source>
        <dbReference type="PROSITE" id="PS50950"/>
    </source>
</evidence>
<evidence type="ECO:0000256" key="2">
    <source>
        <dbReference type="ARBA" id="ARBA00022771"/>
    </source>
</evidence>
<evidence type="ECO:0000313" key="7">
    <source>
        <dbReference type="Proteomes" id="UP000504618"/>
    </source>
</evidence>